<dbReference type="STRING" id="43265.A0A545WA28"/>
<dbReference type="Gene3D" id="3.90.1150.10">
    <property type="entry name" value="Aspartate Aminotransferase, domain 1"/>
    <property type="match status" value="1"/>
</dbReference>
<evidence type="ECO:0000313" key="14">
    <source>
        <dbReference type="Proteomes" id="UP000315783"/>
    </source>
</evidence>
<comment type="catalytic activity">
    <reaction evidence="9 11">
        <text>succinyl-CoA + glycine + H(+) = 5-aminolevulinate + CO2 + CoA</text>
        <dbReference type="Rhea" id="RHEA:12921"/>
        <dbReference type="ChEBI" id="CHEBI:15378"/>
        <dbReference type="ChEBI" id="CHEBI:16526"/>
        <dbReference type="ChEBI" id="CHEBI:57287"/>
        <dbReference type="ChEBI" id="CHEBI:57292"/>
        <dbReference type="ChEBI" id="CHEBI:57305"/>
        <dbReference type="ChEBI" id="CHEBI:356416"/>
        <dbReference type="EC" id="2.3.1.37"/>
    </reaction>
</comment>
<comment type="function">
    <text evidence="2">Catalyzes the synthesis of 5-aminolevulinate (ALA) from succinyl-CoA and glycine, the first and rate-limiting step in heme biosynthesis.</text>
</comment>
<dbReference type="InterPro" id="IPR001917">
    <property type="entry name" value="Aminotrans_II_pyridoxalP_BS"/>
</dbReference>
<dbReference type="NCBIfam" id="TIGR01821">
    <property type="entry name" value="5aminolev_synth"/>
    <property type="match status" value="1"/>
</dbReference>
<comment type="cofactor">
    <cofactor evidence="1 10">
        <name>pyridoxal 5'-phosphate</name>
        <dbReference type="ChEBI" id="CHEBI:597326"/>
    </cofactor>
</comment>
<dbReference type="EMBL" id="SPUK01000002">
    <property type="protein sequence ID" value="TQV99475.1"/>
    <property type="molecule type" value="Genomic_DNA"/>
</dbReference>
<evidence type="ECO:0000256" key="8">
    <source>
        <dbReference type="ARBA" id="ARBA00023315"/>
    </source>
</evidence>
<dbReference type="CDD" id="cd06454">
    <property type="entry name" value="KBL_like"/>
    <property type="match status" value="1"/>
</dbReference>
<protein>
    <recommendedName>
        <fullName evidence="11">5-aminolevulinate synthase</fullName>
        <ecNumber evidence="11">2.3.1.37</ecNumber>
    </recommendedName>
    <alternativeName>
        <fullName evidence="11">5-aminolevulinic acid synthase</fullName>
    </alternativeName>
    <alternativeName>
        <fullName evidence="11">Delta-ALA synthase</fullName>
    </alternativeName>
    <alternativeName>
        <fullName evidence="11">Delta-aminolevulinate synthase</fullName>
    </alternativeName>
</protein>
<dbReference type="InterPro" id="IPR015424">
    <property type="entry name" value="PyrdxlP-dep_Trfase"/>
</dbReference>
<dbReference type="InterPro" id="IPR015422">
    <property type="entry name" value="PyrdxlP-dep_Trfase_small"/>
</dbReference>
<dbReference type="GO" id="GO:0003870">
    <property type="term" value="F:5-aminolevulinate synthase activity"/>
    <property type="evidence" value="ECO:0007669"/>
    <property type="project" value="UniProtKB-EC"/>
</dbReference>
<evidence type="ECO:0000256" key="2">
    <source>
        <dbReference type="ARBA" id="ARBA00003076"/>
    </source>
</evidence>
<dbReference type="FunFam" id="3.40.640.10:FF:000006">
    <property type="entry name" value="5-aminolevulinate synthase, mitochondrial"/>
    <property type="match status" value="1"/>
</dbReference>
<evidence type="ECO:0000256" key="7">
    <source>
        <dbReference type="ARBA" id="ARBA00023133"/>
    </source>
</evidence>
<dbReference type="OrthoDB" id="10263824at2759"/>
<evidence type="ECO:0000256" key="9">
    <source>
        <dbReference type="ARBA" id="ARBA00047654"/>
    </source>
</evidence>
<evidence type="ECO:0000256" key="5">
    <source>
        <dbReference type="ARBA" id="ARBA00022679"/>
    </source>
</evidence>
<comment type="pathway">
    <text evidence="3 11">Porphyrin-containing compound metabolism; protoporphyrin-IX biosynthesis; 5-aminolevulinate from glycine: step 1/1.</text>
</comment>
<dbReference type="UniPathway" id="UPA00251">
    <property type="reaction ID" value="UER00375"/>
</dbReference>
<evidence type="ECO:0000256" key="4">
    <source>
        <dbReference type="ARBA" id="ARBA00008392"/>
    </source>
</evidence>
<feature type="domain" description="Aminotransferase class I/classII large" evidence="12">
    <location>
        <begin position="195"/>
        <end position="550"/>
    </location>
</feature>
<keyword evidence="7 11" id="KW-0350">Heme biosynthesis</keyword>
<evidence type="ECO:0000313" key="13">
    <source>
        <dbReference type="EMBL" id="TQV99475.1"/>
    </source>
</evidence>
<gene>
    <name evidence="13" type="ORF">IF1G_01690</name>
</gene>
<keyword evidence="6 10" id="KW-0663">Pyridoxal phosphate</keyword>
<dbReference type="AlphaFoldDB" id="A0A545WA28"/>
<keyword evidence="14" id="KW-1185">Reference proteome</keyword>
<evidence type="ECO:0000256" key="11">
    <source>
        <dbReference type="RuleBase" id="RU910713"/>
    </source>
</evidence>
<dbReference type="Gene3D" id="3.40.640.10">
    <property type="entry name" value="Type I PLP-dependent aspartate aminotransferase-like (Major domain)"/>
    <property type="match status" value="1"/>
</dbReference>
<dbReference type="InterPro" id="IPR004839">
    <property type="entry name" value="Aminotransferase_I/II_large"/>
</dbReference>
<evidence type="ECO:0000256" key="1">
    <source>
        <dbReference type="ARBA" id="ARBA00001933"/>
    </source>
</evidence>
<name>A0A545WA28_9HYPO</name>
<dbReference type="InterPro" id="IPR015421">
    <property type="entry name" value="PyrdxlP-dep_Trfase_major"/>
</dbReference>
<sequence>MDSVLRQSKAMCPFLKAASPATLRAMSTTARPRPASSPCGGTMSKLQVYAHRCPVMGKALAVQSSKHAALALAGAGGSGIRAFSGAAHAKPGRASIHTSRNQEARAVESPFLNGRDNAAPMPPNVPLHRNGQGTTAATAAAAAACANHGDKFNYDGFYTNELDKKHKDKSYRYFNNINRLAKEFPRAHMASKEDKVTVWCANDYLGMGRNKVVLDKMHETLNEYGAGAGGTRNISGHNRHAVELEATLAKLHAKESALVFSSCYVANDATLATLGSKLPECVILSDSLNHASMIQGIRHSGTKKIVFKHNDVADLEAKLASLPLHVPKIIAFESVYSMCGSIGPIEAICDLADKYGAITFLDEVHAVGMYGPSGAGVAEHLDWEAHKEGMPRGTVMDRIDIITGTLGKAYGCVGGYIAGSAKLVDMIRSLAPGFIFTTSLPPATMAGAKASIEYQMEHDGDRRLQQLHTRAVKEEMNARDIPVMPNPSHIIPILVGSAELAKAASDMLLQDYQIYVQSINYPTVPVGQERLRITPTPGHTKEYRDELVAAVDEIWTRLGIKRTSEWAAQGGFIGVGEEGAAEEALWTDRQLGIEQARREMMATGQVKNGASLTEALLERESASARAAGVAAAAA</sequence>
<accession>A0A545WA28</accession>
<organism evidence="13 14">
    <name type="scientific">Cordyceps javanica</name>
    <dbReference type="NCBI Taxonomy" id="43265"/>
    <lineage>
        <taxon>Eukaryota</taxon>
        <taxon>Fungi</taxon>
        <taxon>Dikarya</taxon>
        <taxon>Ascomycota</taxon>
        <taxon>Pezizomycotina</taxon>
        <taxon>Sordariomycetes</taxon>
        <taxon>Hypocreomycetidae</taxon>
        <taxon>Hypocreales</taxon>
        <taxon>Cordycipitaceae</taxon>
        <taxon>Cordyceps</taxon>
    </lineage>
</organism>
<proteinExistence type="inferred from homology"/>
<dbReference type="EC" id="2.3.1.37" evidence="11"/>
<evidence type="ECO:0000256" key="3">
    <source>
        <dbReference type="ARBA" id="ARBA00005029"/>
    </source>
</evidence>
<dbReference type="GO" id="GO:0005759">
    <property type="term" value="C:mitochondrial matrix"/>
    <property type="evidence" value="ECO:0007669"/>
    <property type="project" value="UniProtKB-SubCell"/>
</dbReference>
<dbReference type="Pfam" id="PF00155">
    <property type="entry name" value="Aminotran_1_2"/>
    <property type="match status" value="1"/>
</dbReference>
<evidence type="ECO:0000259" key="12">
    <source>
        <dbReference type="Pfam" id="PF00155"/>
    </source>
</evidence>
<reference evidence="13 14" key="1">
    <citation type="journal article" date="2019" name="Appl. Microbiol. Biotechnol.">
        <title>Genome sequence of Isaria javanica and comparative genome analysis insights into family S53 peptidase evolution in fungal entomopathogens.</title>
        <authorList>
            <person name="Lin R."/>
            <person name="Zhang X."/>
            <person name="Xin B."/>
            <person name="Zou M."/>
            <person name="Gao Y."/>
            <person name="Qin F."/>
            <person name="Hu Q."/>
            <person name="Xie B."/>
            <person name="Cheng X."/>
        </authorList>
    </citation>
    <scope>NUCLEOTIDE SEQUENCE [LARGE SCALE GENOMIC DNA]</scope>
    <source>
        <strain evidence="13 14">IJ1G</strain>
    </source>
</reference>
<evidence type="ECO:0000256" key="6">
    <source>
        <dbReference type="ARBA" id="ARBA00022898"/>
    </source>
</evidence>
<evidence type="ECO:0000256" key="10">
    <source>
        <dbReference type="RuleBase" id="RU003693"/>
    </source>
</evidence>
<dbReference type="SUPFAM" id="SSF53383">
    <property type="entry name" value="PLP-dependent transferases"/>
    <property type="match status" value="1"/>
</dbReference>
<dbReference type="InterPro" id="IPR050087">
    <property type="entry name" value="AON_synthase_class-II"/>
</dbReference>
<keyword evidence="5 11" id="KW-0808">Transferase</keyword>
<dbReference type="InterPro" id="IPR010961">
    <property type="entry name" value="4pyrrol_synth_NH2levulA_synth"/>
</dbReference>
<keyword evidence="11" id="KW-0496">Mitochondrion</keyword>
<dbReference type="GO" id="GO:0006782">
    <property type="term" value="P:protoporphyrinogen IX biosynthetic process"/>
    <property type="evidence" value="ECO:0007669"/>
    <property type="project" value="UniProtKB-UniRule"/>
</dbReference>
<dbReference type="PANTHER" id="PTHR13693">
    <property type="entry name" value="CLASS II AMINOTRANSFERASE/8-AMINO-7-OXONONANOATE SYNTHASE"/>
    <property type="match status" value="1"/>
</dbReference>
<dbReference type="PROSITE" id="PS00599">
    <property type="entry name" value="AA_TRANSFER_CLASS_2"/>
    <property type="match status" value="1"/>
</dbReference>
<dbReference type="GO" id="GO:0030170">
    <property type="term" value="F:pyridoxal phosphate binding"/>
    <property type="evidence" value="ECO:0007669"/>
    <property type="project" value="UniProtKB-UniRule"/>
</dbReference>
<comment type="subcellular location">
    <subcellularLocation>
        <location evidence="11">Mitochondrion matrix</location>
    </subcellularLocation>
</comment>
<comment type="caution">
    <text evidence="13">The sequence shown here is derived from an EMBL/GenBank/DDBJ whole genome shotgun (WGS) entry which is preliminary data.</text>
</comment>
<comment type="similarity">
    <text evidence="4 10">Belongs to the class-II pyridoxal-phosphate-dependent aminotransferase family.</text>
</comment>
<dbReference type="Proteomes" id="UP000315783">
    <property type="component" value="Unassembled WGS sequence"/>
</dbReference>
<dbReference type="PANTHER" id="PTHR13693:SF102">
    <property type="entry name" value="2-AMINO-3-KETOBUTYRATE COENZYME A LIGASE, MITOCHONDRIAL"/>
    <property type="match status" value="1"/>
</dbReference>
<keyword evidence="8 11" id="KW-0012">Acyltransferase</keyword>